<dbReference type="EMBL" id="VOIF01000019">
    <property type="protein sequence ID" value="TWV68869.1"/>
    <property type="molecule type" value="Genomic_DNA"/>
</dbReference>
<evidence type="ECO:0000313" key="2">
    <source>
        <dbReference type="Proteomes" id="UP000315833"/>
    </source>
</evidence>
<dbReference type="Proteomes" id="UP000315833">
    <property type="component" value="Unassembled WGS sequence"/>
</dbReference>
<gene>
    <name evidence="1" type="ORF">FSA04_15300</name>
</gene>
<protein>
    <recommendedName>
        <fullName evidence="3">DUF1738 domain-containing protein</fullName>
    </recommendedName>
</protein>
<evidence type="ECO:0008006" key="3">
    <source>
        <dbReference type="Google" id="ProtNLM"/>
    </source>
</evidence>
<sequence>MGNYFENAKTIQEKRSILKQLSEPIKVLVKMGQIECINEGLKTVYAQSGHCELKTLKQWNSEGKKIRKGEHALCLWGQPKQRTPKVDEADTEENDPLNFFPICFVFSNLQVYEKQ</sequence>
<accession>A0A5C6L0B5</accession>
<name>A0A5C6L0B5_9BACT</name>
<proteinExistence type="predicted"/>
<dbReference type="RefSeq" id="WP_146265109.1">
    <property type="nucleotide sequence ID" value="NZ_VOIF01000019.1"/>
</dbReference>
<reference evidence="1 2" key="1">
    <citation type="submission" date="2019-07" db="EMBL/GenBank/DDBJ databases">
        <title>Genome sequencing of Bacteroides dorei iSURF_12.</title>
        <authorList>
            <person name="Sevigny J.L."/>
            <person name="Ruoff K.L."/>
            <person name="Price C.E."/>
            <person name="Valls R.A."/>
            <person name="O'Toole G.A."/>
        </authorList>
    </citation>
    <scope>NUCLEOTIDE SEQUENCE [LARGE SCALE GENOMIC DNA]</scope>
    <source>
        <strain evidence="1 2">ANK132K_1B</strain>
    </source>
</reference>
<evidence type="ECO:0000313" key="1">
    <source>
        <dbReference type="EMBL" id="TWV68869.1"/>
    </source>
</evidence>
<dbReference type="AlphaFoldDB" id="A0A5C6L0B5"/>
<organism evidence="1 2">
    <name type="scientific">Phocaeicola dorei</name>
    <dbReference type="NCBI Taxonomy" id="357276"/>
    <lineage>
        <taxon>Bacteria</taxon>
        <taxon>Pseudomonadati</taxon>
        <taxon>Bacteroidota</taxon>
        <taxon>Bacteroidia</taxon>
        <taxon>Bacteroidales</taxon>
        <taxon>Bacteroidaceae</taxon>
        <taxon>Phocaeicola</taxon>
    </lineage>
</organism>
<comment type="caution">
    <text evidence="1">The sequence shown here is derived from an EMBL/GenBank/DDBJ whole genome shotgun (WGS) entry which is preliminary data.</text>
</comment>